<dbReference type="AlphaFoldDB" id="A0A3B1DX19"/>
<reference evidence="1" key="1">
    <citation type="submission" date="2018-06" db="EMBL/GenBank/DDBJ databases">
        <authorList>
            <person name="Zhirakovskaya E."/>
        </authorList>
    </citation>
    <scope>NUCLEOTIDE SEQUENCE</scope>
</reference>
<accession>A0A3B1DX19</accession>
<protein>
    <submittedName>
        <fullName evidence="1">Uncharacterized protein</fullName>
    </submittedName>
</protein>
<name>A0A3B1DX19_9ZZZZ</name>
<feature type="non-terminal residue" evidence="1">
    <location>
        <position position="23"/>
    </location>
</feature>
<proteinExistence type="predicted"/>
<sequence length="23" mass="2278">MRRTLTVTLCAVAGAASIAAAET</sequence>
<gene>
    <name evidence="1" type="ORF">MNBD_PLANCTO03-2112</name>
</gene>
<evidence type="ECO:0000313" key="1">
    <source>
        <dbReference type="EMBL" id="VAX39940.1"/>
    </source>
</evidence>
<dbReference type="EMBL" id="UOGK01000309">
    <property type="protein sequence ID" value="VAX39940.1"/>
    <property type="molecule type" value="Genomic_DNA"/>
</dbReference>
<organism evidence="1">
    <name type="scientific">hydrothermal vent metagenome</name>
    <dbReference type="NCBI Taxonomy" id="652676"/>
    <lineage>
        <taxon>unclassified sequences</taxon>
        <taxon>metagenomes</taxon>
        <taxon>ecological metagenomes</taxon>
    </lineage>
</organism>